<sequence>MNTIDPIRDLSYELASIQNPARYLGGEYGQVKKESADLTFALAFPDLYEIAMSNFAIKLIYDGLNKIPSVRCERVFAPAPDFEKLLEKKRLPLYTLESGIPLKDADIIGVSMGFEPGITGLLSILHSGMVPIEVSKRTADHPIVIAGGCGVTNPAPFSRFIDAFFIGEAEGGMFALVEELAELKRSGAGRSDLLQKIEAHPSVWTPSKDKKRAASQSCARKAFYSEFGALKDSGYTFPLPNLRVVQDHGVIEIMRGCPNGCRFCHAGVYYRPQRIASIRKIISDADFLVDKCGYREISLMSLSSGDYPDIHTLMSTLTTRYKNKKVSFQLPSLKVNSFTLPLLETMSEVRKSGLTFAIETPVDAWQFSLNKEVYREKIIDIILEAKKHGWSKAKFYFMVGLPVEQGGLHEEIEIVNFLLEIQERTRIQCNVNVGTFIPKPHTPYQWSKQLTMAESDQKLDFIRRSLPRGKFKVSTHQSFNSFLEGILSRGDERVGEIIQDAWEQGCRLDAWEDWARPDLWKNAIRNAGWDVESISLRERSFDEPLPWDGVSLGVSKSFLKREKQRSDSAQLTPKCVEECEEPCGVCGTKIKVNTSDVDVSESSAEEQPLAIQAGSQSQEAAYRVVASFTKIREAAYIPHLALLEIWHKAFQCSNLPVVFTEGFNPMPRFEISQSLSLGISSKNEIASFLLYDFSLSEKDIKNLLNSLLPESIQIDDILVYRLSRNVKRSALSSFLWGNRYTYRFINPVSFSKDSSEILESCKNFDPPVDIESEIIEKKSESLVWTVLLPFHADRPFRDLLASMENKPIHEIVQIEKIQTLAKDASGTPISFFEVFSEVAQQNNNAGY</sequence>
<evidence type="ECO:0000313" key="3">
    <source>
        <dbReference type="Proteomes" id="UP001198163"/>
    </source>
</evidence>
<feature type="domain" description="Radical SAM core" evidence="1">
    <location>
        <begin position="243"/>
        <end position="470"/>
    </location>
</feature>
<accession>A0AAE3JI20</accession>
<dbReference type="InterPro" id="IPR045784">
    <property type="entry name" value="Radical_SAM_N2"/>
</dbReference>
<dbReference type="RefSeq" id="WP_230755006.1">
    <property type="nucleotide sequence ID" value="NZ_JAINWA010000003.1"/>
</dbReference>
<organism evidence="2 3">
    <name type="scientific">Teretinema zuelzerae</name>
    <dbReference type="NCBI Taxonomy" id="156"/>
    <lineage>
        <taxon>Bacteria</taxon>
        <taxon>Pseudomonadati</taxon>
        <taxon>Spirochaetota</taxon>
        <taxon>Spirochaetia</taxon>
        <taxon>Spirochaetales</taxon>
        <taxon>Treponemataceae</taxon>
        <taxon>Teretinema</taxon>
    </lineage>
</organism>
<dbReference type="PANTHER" id="PTHR42731">
    <property type="entry name" value="SLL1084 PROTEIN"/>
    <property type="match status" value="1"/>
</dbReference>
<dbReference type="Pfam" id="PF04055">
    <property type="entry name" value="Radical_SAM"/>
    <property type="match status" value="1"/>
</dbReference>
<dbReference type="InterPro" id="IPR023862">
    <property type="entry name" value="CHP03960_rSAM"/>
</dbReference>
<gene>
    <name evidence="2" type="ORF">K7J14_07755</name>
</gene>
<dbReference type="InterPro" id="IPR058240">
    <property type="entry name" value="rSAM_sf"/>
</dbReference>
<evidence type="ECO:0000313" key="2">
    <source>
        <dbReference type="EMBL" id="MCD1654597.1"/>
    </source>
</evidence>
<dbReference type="Pfam" id="PF10105">
    <property type="entry name" value="DUF2344"/>
    <property type="match status" value="1"/>
</dbReference>
<proteinExistence type="predicted"/>
<protein>
    <submittedName>
        <fullName evidence="2">TIGR03960 family B12-binding radical SAM protein</fullName>
    </submittedName>
</protein>
<dbReference type="GO" id="GO:0051536">
    <property type="term" value="F:iron-sulfur cluster binding"/>
    <property type="evidence" value="ECO:0007669"/>
    <property type="project" value="InterPro"/>
</dbReference>
<dbReference type="PANTHER" id="PTHR42731:SF1">
    <property type="entry name" value="RADICAL SAM DOMAIN PROTEIN"/>
    <property type="match status" value="1"/>
</dbReference>
<dbReference type="NCBIfam" id="TIGR03960">
    <property type="entry name" value="rSAM_fuse_unch"/>
    <property type="match status" value="1"/>
</dbReference>
<dbReference type="InterPro" id="IPR007197">
    <property type="entry name" value="rSAM"/>
</dbReference>
<name>A0AAE3JI20_9SPIR</name>
<reference evidence="2" key="1">
    <citation type="submission" date="2021-08" db="EMBL/GenBank/DDBJ databases">
        <title>Comparative analyses of Brucepasteria parasyntrophica and Teretinema zuelzerae.</title>
        <authorList>
            <person name="Song Y."/>
            <person name="Brune A."/>
        </authorList>
    </citation>
    <scope>NUCLEOTIDE SEQUENCE</scope>
    <source>
        <strain evidence="2">DSM 1903</strain>
    </source>
</reference>
<dbReference type="Proteomes" id="UP001198163">
    <property type="component" value="Unassembled WGS sequence"/>
</dbReference>
<dbReference type="Pfam" id="PF19864">
    <property type="entry name" value="Radical_SAM_N2"/>
    <property type="match status" value="1"/>
</dbReference>
<dbReference type="Gene3D" id="3.80.30.20">
    <property type="entry name" value="tm_1862 like domain"/>
    <property type="match status" value="1"/>
</dbReference>
<dbReference type="CDD" id="cd01335">
    <property type="entry name" value="Radical_SAM"/>
    <property type="match status" value="1"/>
</dbReference>
<dbReference type="SUPFAM" id="SSF102114">
    <property type="entry name" value="Radical SAM enzymes"/>
    <property type="match status" value="1"/>
</dbReference>
<keyword evidence="3" id="KW-1185">Reference proteome</keyword>
<dbReference type="SFLD" id="SFLDS00029">
    <property type="entry name" value="Radical_SAM"/>
    <property type="match status" value="1"/>
</dbReference>
<dbReference type="InterPro" id="IPR023404">
    <property type="entry name" value="rSAM_horseshoe"/>
</dbReference>
<dbReference type="AlphaFoldDB" id="A0AAE3JI20"/>
<dbReference type="InterPro" id="IPR018768">
    <property type="entry name" value="DUF2344"/>
</dbReference>
<evidence type="ECO:0000259" key="1">
    <source>
        <dbReference type="PROSITE" id="PS51918"/>
    </source>
</evidence>
<dbReference type="InterPro" id="IPR006638">
    <property type="entry name" value="Elp3/MiaA/NifB-like_rSAM"/>
</dbReference>
<comment type="caution">
    <text evidence="2">The sequence shown here is derived from an EMBL/GenBank/DDBJ whole genome shotgun (WGS) entry which is preliminary data.</text>
</comment>
<dbReference type="EMBL" id="JAINWA010000003">
    <property type="protein sequence ID" value="MCD1654597.1"/>
    <property type="molecule type" value="Genomic_DNA"/>
</dbReference>
<dbReference type="PROSITE" id="PS51918">
    <property type="entry name" value="RADICAL_SAM"/>
    <property type="match status" value="1"/>
</dbReference>
<dbReference type="GO" id="GO:0003824">
    <property type="term" value="F:catalytic activity"/>
    <property type="evidence" value="ECO:0007669"/>
    <property type="project" value="InterPro"/>
</dbReference>
<dbReference type="SMART" id="SM00729">
    <property type="entry name" value="Elp3"/>
    <property type="match status" value="1"/>
</dbReference>
<dbReference type="SFLD" id="SFLDG01082">
    <property type="entry name" value="B12-binding_domain_containing"/>
    <property type="match status" value="1"/>
</dbReference>